<sequence length="249" mass="28280">MVIRRVLTCIVFNVTHQRKITMASRKRAAEKKSNNDQKPSSTKQLKLDTFVKGSSSTLKLPAGTKKEDFEFFWREESPFSQFHPAVFTVDGTKYNCAEQYMMHQKAITFKDDENAKAIMKAAKPFTQKKLGRKVKNFAPDVWSAKCVDVVKKGNIAKFSQNSHLRKKLLDTYPKIMVEASPRDRIWGIGLASTNKLAWNKSTWRGKNLLGYALTDVRKTLMSDQLSDKSSADDESNSDTIEDDTITANK</sequence>
<dbReference type="InterPro" id="IPR037238">
    <property type="entry name" value="YbiA-like_sf"/>
</dbReference>
<feature type="compositionally biased region" description="Basic and acidic residues" evidence="1">
    <location>
        <begin position="222"/>
        <end position="231"/>
    </location>
</feature>
<evidence type="ECO:0000259" key="2">
    <source>
        <dbReference type="Pfam" id="PF08719"/>
    </source>
</evidence>
<name>A0A210Q493_MIZYE</name>
<feature type="domain" description="NADAR" evidence="2">
    <location>
        <begin position="71"/>
        <end position="220"/>
    </location>
</feature>
<dbReference type="Gene3D" id="1.10.357.40">
    <property type="entry name" value="YbiA-like"/>
    <property type="match status" value="1"/>
</dbReference>
<protein>
    <recommendedName>
        <fullName evidence="2">NADAR domain-containing protein</fullName>
    </recommendedName>
</protein>
<dbReference type="EMBL" id="NEDP02005059">
    <property type="protein sequence ID" value="OWF43560.1"/>
    <property type="molecule type" value="Genomic_DNA"/>
</dbReference>
<feature type="region of interest" description="Disordered" evidence="1">
    <location>
        <begin position="23"/>
        <end position="45"/>
    </location>
</feature>
<dbReference type="Proteomes" id="UP000242188">
    <property type="component" value="Unassembled WGS sequence"/>
</dbReference>
<feature type="region of interest" description="Disordered" evidence="1">
    <location>
        <begin position="222"/>
        <end position="249"/>
    </location>
</feature>
<organism evidence="3 4">
    <name type="scientific">Mizuhopecten yessoensis</name>
    <name type="common">Japanese scallop</name>
    <name type="synonym">Patinopecten yessoensis</name>
    <dbReference type="NCBI Taxonomy" id="6573"/>
    <lineage>
        <taxon>Eukaryota</taxon>
        <taxon>Metazoa</taxon>
        <taxon>Spiralia</taxon>
        <taxon>Lophotrochozoa</taxon>
        <taxon>Mollusca</taxon>
        <taxon>Bivalvia</taxon>
        <taxon>Autobranchia</taxon>
        <taxon>Pteriomorphia</taxon>
        <taxon>Pectinida</taxon>
        <taxon>Pectinoidea</taxon>
        <taxon>Pectinidae</taxon>
        <taxon>Mizuhopecten</taxon>
    </lineage>
</organism>
<dbReference type="AlphaFoldDB" id="A0A210Q493"/>
<dbReference type="CDD" id="cd15457">
    <property type="entry name" value="NADAR"/>
    <property type="match status" value="1"/>
</dbReference>
<reference evidence="3 4" key="1">
    <citation type="journal article" date="2017" name="Nat. Ecol. Evol.">
        <title>Scallop genome provides insights into evolution of bilaterian karyotype and development.</title>
        <authorList>
            <person name="Wang S."/>
            <person name="Zhang J."/>
            <person name="Jiao W."/>
            <person name="Li J."/>
            <person name="Xun X."/>
            <person name="Sun Y."/>
            <person name="Guo X."/>
            <person name="Huan P."/>
            <person name="Dong B."/>
            <person name="Zhang L."/>
            <person name="Hu X."/>
            <person name="Sun X."/>
            <person name="Wang J."/>
            <person name="Zhao C."/>
            <person name="Wang Y."/>
            <person name="Wang D."/>
            <person name="Huang X."/>
            <person name="Wang R."/>
            <person name="Lv J."/>
            <person name="Li Y."/>
            <person name="Zhang Z."/>
            <person name="Liu B."/>
            <person name="Lu W."/>
            <person name="Hui Y."/>
            <person name="Liang J."/>
            <person name="Zhou Z."/>
            <person name="Hou R."/>
            <person name="Li X."/>
            <person name="Liu Y."/>
            <person name="Li H."/>
            <person name="Ning X."/>
            <person name="Lin Y."/>
            <person name="Zhao L."/>
            <person name="Xing Q."/>
            <person name="Dou J."/>
            <person name="Li Y."/>
            <person name="Mao J."/>
            <person name="Guo H."/>
            <person name="Dou H."/>
            <person name="Li T."/>
            <person name="Mu C."/>
            <person name="Jiang W."/>
            <person name="Fu Q."/>
            <person name="Fu X."/>
            <person name="Miao Y."/>
            <person name="Liu J."/>
            <person name="Yu Q."/>
            <person name="Li R."/>
            <person name="Liao H."/>
            <person name="Li X."/>
            <person name="Kong Y."/>
            <person name="Jiang Z."/>
            <person name="Chourrout D."/>
            <person name="Li R."/>
            <person name="Bao Z."/>
        </authorList>
    </citation>
    <scope>NUCLEOTIDE SEQUENCE [LARGE SCALE GENOMIC DNA]</scope>
    <source>
        <strain evidence="3 4">PY_sf001</strain>
    </source>
</reference>
<dbReference type="OrthoDB" id="206452at2759"/>
<feature type="compositionally biased region" description="Acidic residues" evidence="1">
    <location>
        <begin position="232"/>
        <end position="249"/>
    </location>
</feature>
<dbReference type="Pfam" id="PF08719">
    <property type="entry name" value="NADAR"/>
    <property type="match status" value="1"/>
</dbReference>
<evidence type="ECO:0000313" key="4">
    <source>
        <dbReference type="Proteomes" id="UP000242188"/>
    </source>
</evidence>
<keyword evidence="4" id="KW-1185">Reference proteome</keyword>
<dbReference type="InterPro" id="IPR012816">
    <property type="entry name" value="NADAR"/>
</dbReference>
<gene>
    <name evidence="3" type="ORF">KP79_PYT08492</name>
</gene>
<dbReference type="NCBIfam" id="TIGR02464">
    <property type="entry name" value="ribofla_fusion"/>
    <property type="match status" value="1"/>
</dbReference>
<proteinExistence type="predicted"/>
<comment type="caution">
    <text evidence="3">The sequence shown here is derived from an EMBL/GenBank/DDBJ whole genome shotgun (WGS) entry which is preliminary data.</text>
</comment>
<accession>A0A210Q493</accession>
<evidence type="ECO:0000313" key="3">
    <source>
        <dbReference type="EMBL" id="OWF43560.1"/>
    </source>
</evidence>
<evidence type="ECO:0000256" key="1">
    <source>
        <dbReference type="SAM" id="MobiDB-lite"/>
    </source>
</evidence>
<dbReference type="SUPFAM" id="SSF143990">
    <property type="entry name" value="YbiA-like"/>
    <property type="match status" value="1"/>
</dbReference>